<evidence type="ECO:0000259" key="1">
    <source>
        <dbReference type="PROSITE" id="PS50994"/>
    </source>
</evidence>
<feature type="domain" description="Integrase catalytic" evidence="1">
    <location>
        <begin position="1"/>
        <end position="68"/>
    </location>
</feature>
<evidence type="ECO:0000313" key="2">
    <source>
        <dbReference type="EMBL" id="QGA24903.1"/>
    </source>
</evidence>
<dbReference type="Gene3D" id="3.30.420.10">
    <property type="entry name" value="Ribonuclease H-like superfamily/Ribonuclease H"/>
    <property type="match status" value="1"/>
</dbReference>
<dbReference type="InterPro" id="IPR001584">
    <property type="entry name" value="Integrase_cat-core"/>
</dbReference>
<gene>
    <name evidence="2" type="ORF">GFH32_00560</name>
</gene>
<sequence length="68" mass="7961">MSDSLANGRRFRVFNIIDDYNREAFLNEAYYSIPSTGLVQKIKEILLHRAKPKRIRTDNGPEFISKVF</sequence>
<dbReference type="KEGG" id="sphe:GFH32_00560"/>
<dbReference type="InterPro" id="IPR036397">
    <property type="entry name" value="RNaseH_sf"/>
</dbReference>
<accession>A0A5Q0Q610</accession>
<dbReference type="Proteomes" id="UP000326921">
    <property type="component" value="Chromosome"/>
</dbReference>
<dbReference type="GO" id="GO:0003676">
    <property type="term" value="F:nucleic acid binding"/>
    <property type="evidence" value="ECO:0007669"/>
    <property type="project" value="InterPro"/>
</dbReference>
<keyword evidence="3" id="KW-1185">Reference proteome</keyword>
<name>A0A5Q0Q610_9SPHI</name>
<evidence type="ECO:0000313" key="3">
    <source>
        <dbReference type="Proteomes" id="UP000326921"/>
    </source>
</evidence>
<reference evidence="2 3" key="1">
    <citation type="submission" date="2019-10" db="EMBL/GenBank/DDBJ databases">
        <authorList>
            <person name="Dong K."/>
        </authorList>
    </citation>
    <scope>NUCLEOTIDE SEQUENCE [LARGE SCALE GENOMIC DNA]</scope>
    <source>
        <strain evidence="3">dk4302</strain>
    </source>
</reference>
<dbReference type="PROSITE" id="PS50994">
    <property type="entry name" value="INTEGRASE"/>
    <property type="match status" value="1"/>
</dbReference>
<organism evidence="2 3">
    <name type="scientific">Sphingobacterium zhuxiongii</name>
    <dbReference type="NCBI Taxonomy" id="2662364"/>
    <lineage>
        <taxon>Bacteria</taxon>
        <taxon>Pseudomonadati</taxon>
        <taxon>Bacteroidota</taxon>
        <taxon>Sphingobacteriia</taxon>
        <taxon>Sphingobacteriales</taxon>
        <taxon>Sphingobacteriaceae</taxon>
        <taxon>Sphingobacterium</taxon>
    </lineage>
</organism>
<dbReference type="AlphaFoldDB" id="A0A5Q0Q610"/>
<dbReference type="SUPFAM" id="SSF53098">
    <property type="entry name" value="Ribonuclease H-like"/>
    <property type="match status" value="1"/>
</dbReference>
<dbReference type="InterPro" id="IPR012337">
    <property type="entry name" value="RNaseH-like_sf"/>
</dbReference>
<dbReference type="Pfam" id="PF00665">
    <property type="entry name" value="rve"/>
    <property type="match status" value="1"/>
</dbReference>
<dbReference type="PANTHER" id="PTHR47515:SF2">
    <property type="entry name" value="INTEGRASE CORE DOMAIN PROTEIN"/>
    <property type="match status" value="1"/>
</dbReference>
<dbReference type="PANTHER" id="PTHR47515">
    <property type="entry name" value="LOW CALCIUM RESPONSE LOCUS PROTEIN T"/>
    <property type="match status" value="1"/>
</dbReference>
<proteinExistence type="predicted"/>
<protein>
    <recommendedName>
        <fullName evidence="1">Integrase catalytic domain-containing protein</fullName>
    </recommendedName>
</protein>
<dbReference type="GO" id="GO:0015074">
    <property type="term" value="P:DNA integration"/>
    <property type="evidence" value="ECO:0007669"/>
    <property type="project" value="InterPro"/>
</dbReference>
<dbReference type="EMBL" id="CP045652">
    <property type="protein sequence ID" value="QGA24903.1"/>
    <property type="molecule type" value="Genomic_DNA"/>
</dbReference>